<sequence length="130" mass="14873">MKGHTMISTELFRDETIGTRIYKRIDEMIDPCLEREFLKALDKVDAISRKLHEELYSAFIAYAVAREESAFVLGVQTATGPSLWMFETQPDPSEEEKAQQIEAMRQRKEEAKQEMAAGIVPQYIGIETAE</sequence>
<organism evidence="1">
    <name type="scientific">uncultured bacterium A1Q1_fos_2004</name>
    <dbReference type="NCBI Taxonomy" id="1256557"/>
    <lineage>
        <taxon>Bacteria</taxon>
        <taxon>environmental samples</taxon>
    </lineage>
</organism>
<reference evidence="1" key="1">
    <citation type="submission" date="2012-09" db="EMBL/GenBank/DDBJ databases">
        <title>Metagenomic Characterization of a Microbial Community in Wastewater Detects High Levels of Antibiotic Resistance.</title>
        <authorList>
            <person name="Abrams M."/>
            <person name="Caldwell A."/>
            <person name="Vandaei E."/>
            <person name="Lee W."/>
            <person name="Perrott J."/>
            <person name="Khan S.Y."/>
            <person name="Ta J."/>
            <person name="Romero D."/>
            <person name="Nguyen V."/>
            <person name="Pourmand N."/>
            <person name="Ouverney C.C."/>
        </authorList>
    </citation>
    <scope>NUCLEOTIDE SEQUENCE</scope>
</reference>
<dbReference type="EMBL" id="JX649899">
    <property type="protein sequence ID" value="AGC72354.1"/>
    <property type="molecule type" value="Genomic_DNA"/>
</dbReference>
<accession>L7VXM0</accession>
<evidence type="ECO:0000313" key="1">
    <source>
        <dbReference type="EMBL" id="AGC72354.1"/>
    </source>
</evidence>
<protein>
    <submittedName>
        <fullName evidence="1">Uncharacterized protein</fullName>
    </submittedName>
</protein>
<dbReference type="AlphaFoldDB" id="L7VXM0"/>
<name>L7VXM0_9BACT</name>
<proteinExistence type="predicted"/>